<dbReference type="Pfam" id="PF01958">
    <property type="entry name" value="Asp_DH_C"/>
    <property type="match status" value="1"/>
</dbReference>
<dbReference type="InterPro" id="IPR020626">
    <property type="entry name" value="Asp_DH_prok"/>
</dbReference>
<evidence type="ECO:0000256" key="11">
    <source>
        <dbReference type="ARBA" id="ARBA00022989"/>
    </source>
</evidence>
<feature type="domain" description="EF-hand" evidence="17">
    <location>
        <begin position="1486"/>
        <end position="1521"/>
    </location>
</feature>
<dbReference type="Pfam" id="PF03447">
    <property type="entry name" value="NAD_binding_3"/>
    <property type="match status" value="1"/>
</dbReference>
<feature type="transmembrane region" description="Helical" evidence="16">
    <location>
        <begin position="1254"/>
        <end position="1272"/>
    </location>
</feature>
<feature type="domain" description="EF-hand" evidence="17">
    <location>
        <begin position="1443"/>
        <end position="1478"/>
    </location>
</feature>
<dbReference type="GO" id="GO:0005509">
    <property type="term" value="F:calcium ion binding"/>
    <property type="evidence" value="ECO:0007669"/>
    <property type="project" value="InterPro"/>
</dbReference>
<dbReference type="GO" id="GO:0033735">
    <property type="term" value="F:aspartate dehydrogenase [NAD(P)+] activity"/>
    <property type="evidence" value="ECO:0007669"/>
    <property type="project" value="InterPro"/>
</dbReference>
<gene>
    <name evidence="18" type="ORF">C1SCF055_LOCUS32915</name>
</gene>
<dbReference type="OrthoDB" id="202825at2759"/>
<dbReference type="InterPro" id="IPR036291">
    <property type="entry name" value="NAD(P)-bd_dom_sf"/>
</dbReference>
<evidence type="ECO:0000256" key="6">
    <source>
        <dbReference type="ARBA" id="ARBA00022692"/>
    </source>
</evidence>
<keyword evidence="12" id="KW-0560">Oxidoreductase</keyword>
<dbReference type="HAMAP" id="MF_01265">
    <property type="entry name" value="NadX"/>
    <property type="match status" value="1"/>
</dbReference>
<evidence type="ECO:0000256" key="9">
    <source>
        <dbReference type="ARBA" id="ARBA00022840"/>
    </source>
</evidence>
<feature type="region of interest" description="Disordered" evidence="15">
    <location>
        <begin position="1641"/>
        <end position="1715"/>
    </location>
</feature>
<feature type="transmembrane region" description="Helical" evidence="16">
    <location>
        <begin position="1223"/>
        <end position="1242"/>
    </location>
</feature>
<dbReference type="Gene3D" id="3.30.360.10">
    <property type="entry name" value="Dihydrodipicolinate Reductase, domain 2"/>
    <property type="match status" value="1"/>
</dbReference>
<evidence type="ECO:0000256" key="1">
    <source>
        <dbReference type="ARBA" id="ARBA00004141"/>
    </source>
</evidence>
<dbReference type="Pfam" id="PF13499">
    <property type="entry name" value="EF-hand_7"/>
    <property type="match status" value="1"/>
</dbReference>
<dbReference type="InterPro" id="IPR005106">
    <property type="entry name" value="Asp/hSer_DH_NAD-bd"/>
</dbReference>
<dbReference type="InterPro" id="IPR005821">
    <property type="entry name" value="Ion_trans_dom"/>
</dbReference>
<keyword evidence="11 16" id="KW-1133">Transmembrane helix</keyword>
<dbReference type="GO" id="GO:0070740">
    <property type="term" value="F:tubulin-glutamic acid ligase activity"/>
    <property type="evidence" value="ECO:0007669"/>
    <property type="project" value="TreeGrafter"/>
</dbReference>
<reference evidence="18" key="1">
    <citation type="submission" date="2022-10" db="EMBL/GenBank/DDBJ databases">
        <authorList>
            <person name="Chen Y."/>
            <person name="Dougan E. K."/>
            <person name="Chan C."/>
            <person name="Rhodes N."/>
            <person name="Thang M."/>
        </authorList>
    </citation>
    <scope>NUCLEOTIDE SEQUENCE</scope>
</reference>
<dbReference type="InterPro" id="IPR002048">
    <property type="entry name" value="EF_hand_dom"/>
</dbReference>
<evidence type="ECO:0000256" key="10">
    <source>
        <dbReference type="ARBA" id="ARBA00022857"/>
    </source>
</evidence>
<comment type="subcellular location">
    <subcellularLocation>
        <location evidence="1">Membrane</location>
        <topology evidence="1">Multi-pass membrane protein</topology>
    </subcellularLocation>
</comment>
<feature type="transmembrane region" description="Helical" evidence="16">
    <location>
        <begin position="1357"/>
        <end position="1375"/>
    </location>
</feature>
<dbReference type="CDD" id="cd00051">
    <property type="entry name" value="EFh"/>
    <property type="match status" value="1"/>
</dbReference>
<dbReference type="InterPro" id="IPR002811">
    <property type="entry name" value="Asp_DH"/>
</dbReference>
<evidence type="ECO:0000256" key="15">
    <source>
        <dbReference type="SAM" id="MobiDB-lite"/>
    </source>
</evidence>
<evidence type="ECO:0000256" key="12">
    <source>
        <dbReference type="ARBA" id="ARBA00023002"/>
    </source>
</evidence>
<dbReference type="Gene3D" id="3.30.470.20">
    <property type="entry name" value="ATP-grasp fold, B domain"/>
    <property type="match status" value="1"/>
</dbReference>
<dbReference type="PROSITE" id="PS50222">
    <property type="entry name" value="EF_HAND_2"/>
    <property type="match status" value="2"/>
</dbReference>
<name>A0A9P1DCW5_9DINO</name>
<dbReference type="GO" id="GO:0009435">
    <property type="term" value="P:NAD+ biosynthetic process"/>
    <property type="evidence" value="ECO:0007669"/>
    <property type="project" value="InterPro"/>
</dbReference>
<evidence type="ECO:0000313" key="19">
    <source>
        <dbReference type="EMBL" id="CAL4794663.1"/>
    </source>
</evidence>
<dbReference type="Pfam" id="PF00520">
    <property type="entry name" value="Ion_trans"/>
    <property type="match status" value="1"/>
</dbReference>
<evidence type="ECO:0000256" key="4">
    <source>
        <dbReference type="ARBA" id="ARBA00022598"/>
    </source>
</evidence>
<feature type="compositionally biased region" description="Basic and acidic residues" evidence="15">
    <location>
        <begin position="1607"/>
        <end position="1618"/>
    </location>
</feature>
<dbReference type="SUPFAM" id="SSF51735">
    <property type="entry name" value="NAD(P)-binding Rossmann-fold domains"/>
    <property type="match status" value="1"/>
</dbReference>
<evidence type="ECO:0000256" key="3">
    <source>
        <dbReference type="ARBA" id="ARBA00020169"/>
    </source>
</evidence>
<dbReference type="GO" id="GO:0005216">
    <property type="term" value="F:monoatomic ion channel activity"/>
    <property type="evidence" value="ECO:0007669"/>
    <property type="project" value="InterPro"/>
</dbReference>
<evidence type="ECO:0000256" key="2">
    <source>
        <dbReference type="ARBA" id="ARBA00008331"/>
    </source>
</evidence>
<dbReference type="EMBL" id="CAMXCT030004013">
    <property type="protein sequence ID" value="CAL4794663.1"/>
    <property type="molecule type" value="Genomic_DNA"/>
</dbReference>
<dbReference type="InterPro" id="IPR027359">
    <property type="entry name" value="Volt_channel_dom_sf"/>
</dbReference>
<dbReference type="InterPro" id="IPR018247">
    <property type="entry name" value="EF_Hand_1_Ca_BS"/>
</dbReference>
<protein>
    <recommendedName>
        <fullName evidence="3">Aspartate dehydrogenase domain-containing protein</fullName>
    </recommendedName>
</protein>
<keyword evidence="10" id="KW-0521">NADP</keyword>
<dbReference type="GO" id="GO:0016020">
    <property type="term" value="C:membrane"/>
    <property type="evidence" value="ECO:0007669"/>
    <property type="project" value="UniProtKB-SubCell"/>
</dbReference>
<keyword evidence="6 16" id="KW-0812">Transmembrane</keyword>
<dbReference type="SUPFAM" id="SSF81324">
    <property type="entry name" value="Voltage-gated potassium channels"/>
    <property type="match status" value="1"/>
</dbReference>
<evidence type="ECO:0000313" key="18">
    <source>
        <dbReference type="EMBL" id="CAI4007351.1"/>
    </source>
</evidence>
<dbReference type="SMART" id="SM00054">
    <property type="entry name" value="EFh"/>
    <property type="match status" value="2"/>
</dbReference>
<dbReference type="EMBL" id="CAMXCT020004013">
    <property type="protein sequence ID" value="CAL1160726.1"/>
    <property type="molecule type" value="Genomic_DNA"/>
</dbReference>
<keyword evidence="8" id="KW-0106">Calcium</keyword>
<keyword evidence="5" id="KW-0662">Pyridine nucleotide biosynthesis</keyword>
<dbReference type="InterPro" id="IPR004344">
    <property type="entry name" value="TTL/TTLL_fam"/>
</dbReference>
<evidence type="ECO:0000256" key="5">
    <source>
        <dbReference type="ARBA" id="ARBA00022642"/>
    </source>
</evidence>
<dbReference type="PANTHER" id="PTHR12241">
    <property type="entry name" value="TUBULIN POLYGLUTAMYLASE"/>
    <property type="match status" value="1"/>
</dbReference>
<evidence type="ECO:0000256" key="8">
    <source>
        <dbReference type="ARBA" id="ARBA00022837"/>
    </source>
</evidence>
<dbReference type="GO" id="GO:0015631">
    <property type="term" value="F:tubulin binding"/>
    <property type="evidence" value="ECO:0007669"/>
    <property type="project" value="TreeGrafter"/>
</dbReference>
<feature type="transmembrane region" description="Helical" evidence="16">
    <location>
        <begin position="1395"/>
        <end position="1419"/>
    </location>
</feature>
<dbReference type="InterPro" id="IPR011992">
    <property type="entry name" value="EF-hand-dom_pair"/>
</dbReference>
<dbReference type="PROSITE" id="PS00018">
    <property type="entry name" value="EF_HAND_1"/>
    <property type="match status" value="1"/>
</dbReference>
<comment type="similarity">
    <text evidence="2">Belongs to the L-aspartate dehydrogenase family.</text>
</comment>
<reference evidence="19 20" key="2">
    <citation type="submission" date="2024-05" db="EMBL/GenBank/DDBJ databases">
        <authorList>
            <person name="Chen Y."/>
            <person name="Shah S."/>
            <person name="Dougan E. K."/>
            <person name="Thang M."/>
            <person name="Chan C."/>
        </authorList>
    </citation>
    <scope>NUCLEOTIDE SEQUENCE [LARGE SCALE GENOMIC DNA]</scope>
</reference>
<dbReference type="GO" id="GO:0036064">
    <property type="term" value="C:ciliary basal body"/>
    <property type="evidence" value="ECO:0007669"/>
    <property type="project" value="TreeGrafter"/>
</dbReference>
<dbReference type="NCBIfam" id="NF009828">
    <property type="entry name" value="PRK13303.1-3"/>
    <property type="match status" value="1"/>
</dbReference>
<comment type="caution">
    <text evidence="18">The sequence shown here is derived from an EMBL/GenBank/DDBJ whole genome shotgun (WGS) entry which is preliminary data.</text>
</comment>
<organism evidence="18">
    <name type="scientific">Cladocopium goreaui</name>
    <dbReference type="NCBI Taxonomy" id="2562237"/>
    <lineage>
        <taxon>Eukaryota</taxon>
        <taxon>Sar</taxon>
        <taxon>Alveolata</taxon>
        <taxon>Dinophyceae</taxon>
        <taxon>Suessiales</taxon>
        <taxon>Symbiodiniaceae</taxon>
        <taxon>Cladocopium</taxon>
    </lineage>
</organism>
<evidence type="ECO:0000256" key="14">
    <source>
        <dbReference type="ARBA" id="ARBA00023136"/>
    </source>
</evidence>
<dbReference type="GO" id="GO:0005524">
    <property type="term" value="F:ATP binding"/>
    <property type="evidence" value="ECO:0007669"/>
    <property type="project" value="UniProtKB-KW"/>
</dbReference>
<keyword evidence="7" id="KW-0547">Nucleotide-binding</keyword>
<dbReference type="Gene3D" id="1.20.120.350">
    <property type="entry name" value="Voltage-gated potassium channels. Chain C"/>
    <property type="match status" value="1"/>
</dbReference>
<proteinExistence type="inferred from homology"/>
<dbReference type="Proteomes" id="UP001152797">
    <property type="component" value="Unassembled WGS sequence"/>
</dbReference>
<dbReference type="Gene3D" id="3.40.50.720">
    <property type="entry name" value="NAD(P)-binding Rossmann-like Domain"/>
    <property type="match status" value="1"/>
</dbReference>
<dbReference type="PROSITE" id="PS51221">
    <property type="entry name" value="TTL"/>
    <property type="match status" value="1"/>
</dbReference>
<dbReference type="EMBL" id="CAMXCT010004013">
    <property type="protein sequence ID" value="CAI4007351.1"/>
    <property type="molecule type" value="Genomic_DNA"/>
</dbReference>
<dbReference type="GO" id="GO:0000226">
    <property type="term" value="P:microtubule cytoskeleton organization"/>
    <property type="evidence" value="ECO:0007669"/>
    <property type="project" value="TreeGrafter"/>
</dbReference>
<accession>A0A9P1DCW5</accession>
<dbReference type="Gene3D" id="1.10.238.10">
    <property type="entry name" value="EF-hand"/>
    <property type="match status" value="1"/>
</dbReference>
<evidence type="ECO:0000256" key="16">
    <source>
        <dbReference type="SAM" id="Phobius"/>
    </source>
</evidence>
<evidence type="ECO:0000259" key="17">
    <source>
        <dbReference type="PROSITE" id="PS50222"/>
    </source>
</evidence>
<dbReference type="Gene3D" id="1.10.287.70">
    <property type="match status" value="1"/>
</dbReference>
<sequence length="1788" mass="199304">MASADRDPLPALHELQQLLQAQLEASKAEANGLARCCAHAERLLEKTRPARSASEDVGQDLDFEKWWRWRQLRSKWAQVKSQEPLLREAAQKARSTWKQQLLESSSRTSSQETAGQFLKGCMLARLCSLAVEEVLPAPEKFFIAKGLWPDTGDEQILEFCRLFLYIALERWLVRLRQEAAKEVPPAAMAIMAIKAIKQRVTKREERDSPGAPSVRREERELHPLSLLQLPGGEPAVRAILQAKYKAQQMEVETEIMRICCGPLEGGATESSLLDEVSGILRDESACGKAHPENFRRALELLRLAQHLCSERRLMLSYWPFADLTSSDPGGEVKKQVANGFQPEELKEQEPQDTETLTFPAEQRSRWLPTEAEKILRSHPSSAKHAACGVPIPPEALFSWNQADFEIYVASAGYVKPKLKVSYYLSPECPQTIVDLVSPSLREMNWTCSVAQQAEIPPIFIWEGSRRSIDPAPTLSRGGLVNRVSGAFSVTTKVGMLKAVHSFTLRKGTAFPPPWYSLAYELPADLESWRQHAQQHPQKRWIYKPNGGARGIGLILVSSVSDVDSAERPFQDRCRAPRAEDMHSSPLEERYFAPSGIIQEYVQDLQLLRGHKFAVRTYVLIARVKPLLVLLHGAAYAKVCGQAFDAACFSQADLFRHVTNQEFQKKGSEVHEDWKVWPVMLLRDLAQQLHNDQGQATLWLSSFWKQVREICLQVIDSFSESIRESQPGMFEILGLDFVCKADGSLIFLEANRDPSWVIDGGAKKAIIPALVSDMLSIVLRCHGGGESSGWLNPGGHEFQFEILVDEAKEIQARKKGTSQCSKSCSRVQWQTGQEVKRRRVESLSVGMVGFGSIGKVIAESLNSGAISGVSLGAVIVQNERSERPPEIGTAVLTTSIEEFLAADWFLCVEVAGQPWIRDHGKTVLAQGRDLLVTSVGVFTDDQLLEDLTSTARGSNSRLLLPAGAMPGLDWMSSAALDEVEEITLEQRKRPEGWRGTPAEKHLDLTTLTEEATVFQGPARKAASEFPKNANIAAALALGTVGLDKLQVRLVADPTVPGPTNRVTLKGRCGELSLEVRGKPLSQRTSRIVPFSVLKALKNLSSPLSIGFSLTWRLEQAQDGQPNLPPKKSLLGQASLARLNNDELREKIERERGVDKLTGLNKKVDEGDFQAVLKKEGVGTNGDSTQQRNFVEQPAFDIAIASAIILNCIVLGLEIDLAQHSSPTLWIVFENLFCLTWIVEMLLKVYYLKLAYFKDLWNYLDLFLVFLAIYDAWISRWMASASDLGYLRVIRMLRLLRLVKLFKVMKMSRNLWLLVQGFIESFSTLCWVSFLILFVIYAYSCLFRILVDCRKDFSGWSDCSMLFGSMPKAMFTLFQMLTLESWSMLIARPLIEVNPALFVAIISFILLTTFGLLNIIVGVVVENTLSVAKQNLDLQTKRAERQLFKELELLRTVFEEADVDGSGTMDKREFCEICNTISVRRALHRMGVPLDQAETLFDIIDSNKMGEVSFPDFVEGVKNVRGVPTNLDMKTMIVAVKNIHKQQVRFEKESVQLQRVLLGFIQEAQEDGNVIHLPPTEELEELLKVRKGLTSMTTGTFSNYSPRGASKISLREEARSEVFSEHASPQIPSLEVPTRVANVHPSQVGSLSVPEGVSPSLDVNVPTMREPIDDSLLSDGTLPGQPLDESAASSSKSMPLEMQRPSSQPSRSPIPLGIGESPSRTLHGHLCASGVQSMVRQLSQDTTEPTRGEAAGPLCCARQHGIHWKQSWTTSFPFSQAAVLEAVRSEAKRR</sequence>
<feature type="compositionally biased region" description="Low complexity" evidence="15">
    <location>
        <begin position="1697"/>
        <end position="1709"/>
    </location>
</feature>
<dbReference type="SUPFAM" id="SSF47473">
    <property type="entry name" value="EF-hand"/>
    <property type="match status" value="1"/>
</dbReference>
<keyword evidence="20" id="KW-1185">Reference proteome</keyword>
<feature type="transmembrane region" description="Helical" evidence="16">
    <location>
        <begin position="1325"/>
        <end position="1345"/>
    </location>
</feature>
<keyword evidence="4" id="KW-0436">Ligase</keyword>
<keyword evidence="13" id="KW-0520">NAD</keyword>
<evidence type="ECO:0000313" key="20">
    <source>
        <dbReference type="Proteomes" id="UP001152797"/>
    </source>
</evidence>
<evidence type="ECO:0000256" key="7">
    <source>
        <dbReference type="ARBA" id="ARBA00022741"/>
    </source>
</evidence>
<evidence type="ECO:0000256" key="13">
    <source>
        <dbReference type="ARBA" id="ARBA00023027"/>
    </source>
</evidence>
<dbReference type="Pfam" id="PF03133">
    <property type="entry name" value="TTL"/>
    <property type="match status" value="1"/>
</dbReference>
<dbReference type="SUPFAM" id="SSF56059">
    <property type="entry name" value="Glutathione synthetase ATP-binding domain-like"/>
    <property type="match status" value="1"/>
</dbReference>
<dbReference type="SUPFAM" id="SSF55347">
    <property type="entry name" value="Glyceraldehyde-3-phosphate dehydrogenase-like, C-terminal domain"/>
    <property type="match status" value="1"/>
</dbReference>
<feature type="region of interest" description="Disordered" evidence="15">
    <location>
        <begin position="1592"/>
        <end position="1624"/>
    </location>
</feature>
<dbReference type="GO" id="GO:0050661">
    <property type="term" value="F:NADP binding"/>
    <property type="evidence" value="ECO:0007669"/>
    <property type="project" value="InterPro"/>
</dbReference>
<keyword evidence="9" id="KW-0067">ATP-binding</keyword>
<keyword evidence="14 16" id="KW-0472">Membrane</keyword>